<feature type="region of interest" description="Disordered" evidence="2">
    <location>
        <begin position="1"/>
        <end position="30"/>
    </location>
</feature>
<dbReference type="SMART" id="SM00065">
    <property type="entry name" value="GAF"/>
    <property type="match status" value="2"/>
</dbReference>
<organism evidence="5 6">
    <name type="scientific">Allostreptomyces psammosilenae</name>
    <dbReference type="NCBI Taxonomy" id="1892865"/>
    <lineage>
        <taxon>Bacteria</taxon>
        <taxon>Bacillati</taxon>
        <taxon>Actinomycetota</taxon>
        <taxon>Actinomycetes</taxon>
        <taxon>Kitasatosporales</taxon>
        <taxon>Streptomycetaceae</taxon>
        <taxon>Allostreptomyces</taxon>
    </lineage>
</organism>
<dbReference type="GO" id="GO:0016791">
    <property type="term" value="F:phosphatase activity"/>
    <property type="evidence" value="ECO:0007669"/>
    <property type="project" value="TreeGrafter"/>
</dbReference>
<feature type="domain" description="PPM-type phosphatase" evidence="4">
    <location>
        <begin position="416"/>
        <end position="639"/>
    </location>
</feature>
<dbReference type="Pfam" id="PF01590">
    <property type="entry name" value="GAF"/>
    <property type="match status" value="1"/>
</dbReference>
<dbReference type="InterPro" id="IPR029016">
    <property type="entry name" value="GAF-like_dom_sf"/>
</dbReference>
<evidence type="ECO:0000313" key="5">
    <source>
        <dbReference type="EMBL" id="NYI06746.1"/>
    </source>
</evidence>
<feature type="domain" description="GAF" evidence="3">
    <location>
        <begin position="237"/>
        <end position="396"/>
    </location>
</feature>
<keyword evidence="1" id="KW-0378">Hydrolase</keyword>
<dbReference type="SUPFAM" id="SSF55781">
    <property type="entry name" value="GAF domain-like"/>
    <property type="match status" value="2"/>
</dbReference>
<proteinExistence type="predicted"/>
<dbReference type="EMBL" id="JACBZD010000001">
    <property type="protein sequence ID" value="NYI06746.1"/>
    <property type="molecule type" value="Genomic_DNA"/>
</dbReference>
<evidence type="ECO:0000259" key="4">
    <source>
        <dbReference type="SMART" id="SM00331"/>
    </source>
</evidence>
<accession>A0A852ZWJ6</accession>
<dbReference type="Pfam" id="PF07228">
    <property type="entry name" value="SpoIIE"/>
    <property type="match status" value="1"/>
</dbReference>
<dbReference type="Gene3D" id="3.30.450.40">
    <property type="match status" value="2"/>
</dbReference>
<name>A0A852ZWJ6_9ACTN</name>
<gene>
    <name evidence="5" type="ORF">FHU37_003689</name>
</gene>
<keyword evidence="6" id="KW-1185">Reference proteome</keyword>
<dbReference type="InterPro" id="IPR003018">
    <property type="entry name" value="GAF"/>
</dbReference>
<evidence type="ECO:0000259" key="3">
    <source>
        <dbReference type="SMART" id="SM00065"/>
    </source>
</evidence>
<evidence type="ECO:0000313" key="6">
    <source>
        <dbReference type="Proteomes" id="UP000567795"/>
    </source>
</evidence>
<evidence type="ECO:0000256" key="1">
    <source>
        <dbReference type="ARBA" id="ARBA00022801"/>
    </source>
</evidence>
<dbReference type="Proteomes" id="UP000567795">
    <property type="component" value="Unassembled WGS sequence"/>
</dbReference>
<dbReference type="PANTHER" id="PTHR43156:SF2">
    <property type="entry name" value="STAGE II SPORULATION PROTEIN E"/>
    <property type="match status" value="1"/>
</dbReference>
<feature type="domain" description="GAF" evidence="3">
    <location>
        <begin position="42"/>
        <end position="188"/>
    </location>
</feature>
<dbReference type="Pfam" id="PF13185">
    <property type="entry name" value="GAF_2"/>
    <property type="match status" value="1"/>
</dbReference>
<dbReference type="InterPro" id="IPR036457">
    <property type="entry name" value="PPM-type-like_dom_sf"/>
</dbReference>
<dbReference type="InterPro" id="IPR001932">
    <property type="entry name" value="PPM-type_phosphatase-like_dom"/>
</dbReference>
<dbReference type="AlphaFoldDB" id="A0A852ZWJ6"/>
<dbReference type="InterPro" id="IPR052016">
    <property type="entry name" value="Bact_Sigma-Reg"/>
</dbReference>
<comment type="caution">
    <text evidence="5">The sequence shown here is derived from an EMBL/GenBank/DDBJ whole genome shotgun (WGS) entry which is preliminary data.</text>
</comment>
<protein>
    <submittedName>
        <fullName evidence="5">GAF domain-containing protein</fullName>
    </submittedName>
</protein>
<dbReference type="PANTHER" id="PTHR43156">
    <property type="entry name" value="STAGE II SPORULATION PROTEIN E-RELATED"/>
    <property type="match status" value="1"/>
</dbReference>
<sequence length="641" mass="68198">MDVSDAVDGAVGTGFPRAPTAGRGAGAPDRRQALARTGLAARPDEAMDRFARMVRAHLGVDVGLVALVDGERQLFPGADGLPEPWGSARQSPLSHSFCQHVVASGQPLIIADTREHPLLRDSLAVVEMRVVGYAGMPLTDDDGRAIGSLCAVDHRPRRWTGAEVAALADLGAACSSELRLRLSRYDAEHARDASRAAWRVAERERGRAEDALEAARRANSELTWLGAVDAALADNRDPDDSARRLAGAVVPRLADCAFTVLVEEPGMVRVAGAAHRDPSRLIGLPVAARLPRQPSLAPLGRVLDSGRAVLVRHFAPLERARDPVEATWLRLCHWLGIGTALLLPLRVGGRGGAFGALVLLRERARRFGDADAALARVVAERASLAIDNARLFAAQANIAATLQRGMLTELPRPDGLELAAVYRPAERAAEVGGDWYDAFRLPGGTLALAVGDATGHDIQAATRMAHLRSSLRTLAVHAEHTPGLLLDWLDEAVDRLGAADHSTVLYAQLAPEPGPDAAGGYRLSWSNAGHPPPVLLAPDGRARLLWEGHAPLLGLAALSGGRRVDGRPTGRVALPPGSTLLCYTDALVESRTRPVDEGIARLLVGAERRHGLSLPRLCVELADELGDTRDDLTVLAVRVTR</sequence>
<dbReference type="RefSeq" id="WP_179815278.1">
    <property type="nucleotide sequence ID" value="NZ_JACBZD010000001.1"/>
</dbReference>
<dbReference type="Gene3D" id="3.60.40.10">
    <property type="entry name" value="PPM-type phosphatase domain"/>
    <property type="match status" value="1"/>
</dbReference>
<evidence type="ECO:0000256" key="2">
    <source>
        <dbReference type="SAM" id="MobiDB-lite"/>
    </source>
</evidence>
<dbReference type="SMART" id="SM00331">
    <property type="entry name" value="PP2C_SIG"/>
    <property type="match status" value="1"/>
</dbReference>
<reference evidence="5 6" key="1">
    <citation type="submission" date="2020-07" db="EMBL/GenBank/DDBJ databases">
        <title>Sequencing the genomes of 1000 actinobacteria strains.</title>
        <authorList>
            <person name="Klenk H.-P."/>
        </authorList>
    </citation>
    <scope>NUCLEOTIDE SEQUENCE [LARGE SCALE GENOMIC DNA]</scope>
    <source>
        <strain evidence="5 6">DSM 42178</strain>
    </source>
</reference>